<dbReference type="Proteomes" id="UP000664914">
    <property type="component" value="Chromosome"/>
</dbReference>
<reference evidence="1" key="1">
    <citation type="submission" date="2020-07" db="EMBL/GenBank/DDBJ databases">
        <authorList>
            <person name="Camacho E."/>
        </authorList>
    </citation>
    <scope>NUCLEOTIDE SEQUENCE</scope>
    <source>
        <strain evidence="1">MPO218</strain>
    </source>
</reference>
<dbReference type="RefSeq" id="WP_208631774.1">
    <property type="nucleotide sequence ID" value="NZ_CP059319.1"/>
</dbReference>
<dbReference type="AlphaFoldDB" id="A0A975CYT1"/>
<accession>A0A975CYT1</accession>
<gene>
    <name evidence="1" type="ORF">HRJ34_15750</name>
</gene>
<evidence type="ECO:0000313" key="1">
    <source>
        <dbReference type="EMBL" id="QTH19818.1"/>
    </source>
</evidence>
<sequence length="95" mass="10447">MSALRPHIAAARAYEAACNEMANSLRALGNNSGFVDWRRKAHMHKRAAEIMEAEEAAEYQPPKPPARLEHDAACPIHVGKKCCCTIGYPVQQEGC</sequence>
<reference evidence="1" key="2">
    <citation type="submission" date="2021-04" db="EMBL/GenBank/DDBJ databases">
        <title>Isolation and genomic analysis of the ibuprofen-degrading bacterium Sphingomonas strain MPO218.</title>
        <authorList>
            <person name="Aulestia M."/>
            <person name="Flores A."/>
            <person name="Mangas E.L."/>
            <person name="Perez-Pulido A.J."/>
            <person name="Santero E."/>
            <person name="Camacho E.M."/>
        </authorList>
    </citation>
    <scope>NUCLEOTIDE SEQUENCE</scope>
    <source>
        <strain evidence="1">MPO218</strain>
    </source>
</reference>
<dbReference type="EMBL" id="CP059319">
    <property type="protein sequence ID" value="QTH19818.1"/>
    <property type="molecule type" value="Genomic_DNA"/>
</dbReference>
<organism evidence="1 2">
    <name type="scientific">Rhizorhabdus wittichii</name>
    <dbReference type="NCBI Taxonomy" id="160791"/>
    <lineage>
        <taxon>Bacteria</taxon>
        <taxon>Pseudomonadati</taxon>
        <taxon>Pseudomonadota</taxon>
        <taxon>Alphaproteobacteria</taxon>
        <taxon>Sphingomonadales</taxon>
        <taxon>Sphingomonadaceae</taxon>
        <taxon>Rhizorhabdus</taxon>
    </lineage>
</organism>
<protein>
    <submittedName>
        <fullName evidence="1">Uncharacterized protein</fullName>
    </submittedName>
</protein>
<proteinExistence type="predicted"/>
<evidence type="ECO:0000313" key="2">
    <source>
        <dbReference type="Proteomes" id="UP000664914"/>
    </source>
</evidence>
<name>A0A975CYT1_9SPHN</name>